<dbReference type="STRING" id="1104324.P186_0754"/>
<evidence type="ECO:0000313" key="2">
    <source>
        <dbReference type="Proteomes" id="UP000005867"/>
    </source>
</evidence>
<dbReference type="AlphaFoldDB" id="G7VIA8"/>
<proteinExistence type="predicted"/>
<sequence>MRVIILREKPCKYFLETVENNVENLEYVGFSVYGGKIIHYLRRGKVLYRVTCRGCVLTELLKRSALVDMPRVDEGHIVFTLLYTPGLEKMLRHRIYTVEERKFIRLSAKQRKALRLFAEGGLSAVASGLGISKSAACRLVKRALEKTIRLLG</sequence>
<dbReference type="Proteomes" id="UP000005867">
    <property type="component" value="Chromosome"/>
</dbReference>
<dbReference type="eggNOG" id="arCOG07068">
    <property type="taxonomic scope" value="Archaea"/>
</dbReference>
<dbReference type="KEGG" id="pyr:P186_0754"/>
<evidence type="ECO:0008006" key="3">
    <source>
        <dbReference type="Google" id="ProtNLM"/>
    </source>
</evidence>
<dbReference type="GeneID" id="11595016"/>
<accession>G7VIA8</accession>
<protein>
    <recommendedName>
        <fullName evidence="3">Bacterio-opsin activator, HTH domain protein</fullName>
    </recommendedName>
</protein>
<organism evidence="1 2">
    <name type="scientific">Pyrobaculum ferrireducens</name>
    <dbReference type="NCBI Taxonomy" id="1104324"/>
    <lineage>
        <taxon>Archaea</taxon>
        <taxon>Thermoproteota</taxon>
        <taxon>Thermoprotei</taxon>
        <taxon>Thermoproteales</taxon>
        <taxon>Thermoproteaceae</taxon>
        <taxon>Pyrobaculum</taxon>
    </lineage>
</organism>
<gene>
    <name evidence="1" type="ORF">P186_0754</name>
</gene>
<dbReference type="BioCyc" id="PSP1104324:GJSN-738-MONOMER"/>
<dbReference type="HOGENOM" id="CLU_144585_0_0_2"/>
<keyword evidence="2" id="KW-1185">Reference proteome</keyword>
<evidence type="ECO:0000313" key="1">
    <source>
        <dbReference type="EMBL" id="AET32200.1"/>
    </source>
</evidence>
<dbReference type="RefSeq" id="WP_014288028.1">
    <property type="nucleotide sequence ID" value="NC_016645.1"/>
</dbReference>
<dbReference type="OrthoDB" id="382048at2157"/>
<dbReference type="EMBL" id="CP003098">
    <property type="protein sequence ID" value="AET32200.1"/>
    <property type="molecule type" value="Genomic_DNA"/>
</dbReference>
<name>G7VIA8_9CREN</name>
<reference evidence="1 2" key="1">
    <citation type="journal article" date="2012" name="J. Bacteriol.">
        <title>Complete genome sequence of strain 1860, a crenarchaeon of the genus pyrobaculum able to grow with various electron acceptors.</title>
        <authorList>
            <person name="Mardanov A.V."/>
            <person name="Gumerov V.M."/>
            <person name="Slobodkina G.B."/>
            <person name="Beletsky A.V."/>
            <person name="Bonch-Osmolovskaya E.A."/>
            <person name="Ravin N.V."/>
            <person name="Skryabin K.G."/>
        </authorList>
    </citation>
    <scope>NUCLEOTIDE SEQUENCE [LARGE SCALE GENOMIC DNA]</scope>
    <source>
        <strain evidence="1 2">1860</strain>
    </source>
</reference>